<evidence type="ECO:0000313" key="5">
    <source>
        <dbReference type="EMBL" id="SDD80731.1"/>
    </source>
</evidence>
<dbReference type="AlphaFoldDB" id="A0A1G6XRX1"/>
<dbReference type="NCBIfam" id="NF037995">
    <property type="entry name" value="TRAP_S1"/>
    <property type="match status" value="1"/>
</dbReference>
<dbReference type="InterPro" id="IPR004682">
    <property type="entry name" value="TRAP_DctP"/>
</dbReference>
<dbReference type="EMBL" id="FNAF01000007">
    <property type="protein sequence ID" value="SDD80731.1"/>
    <property type="molecule type" value="Genomic_DNA"/>
</dbReference>
<evidence type="ECO:0000313" key="6">
    <source>
        <dbReference type="Proteomes" id="UP000198995"/>
    </source>
</evidence>
<keyword evidence="3 4" id="KW-0732">Signal</keyword>
<protein>
    <submittedName>
        <fullName evidence="5">Tripartite ATP-independent transporter solute receptor, DctP family</fullName>
    </submittedName>
</protein>
<accession>A0A1G6XRX1</accession>
<proteinExistence type="inferred from homology"/>
<dbReference type="OrthoDB" id="9815946at2"/>
<evidence type="ECO:0000256" key="3">
    <source>
        <dbReference type="ARBA" id="ARBA00022729"/>
    </source>
</evidence>
<dbReference type="PANTHER" id="PTHR33376">
    <property type="match status" value="1"/>
</dbReference>
<dbReference type="GO" id="GO:0055085">
    <property type="term" value="P:transmembrane transport"/>
    <property type="evidence" value="ECO:0007669"/>
    <property type="project" value="InterPro"/>
</dbReference>
<keyword evidence="5" id="KW-0675">Receptor</keyword>
<dbReference type="PIRSF" id="PIRSF006470">
    <property type="entry name" value="DctB"/>
    <property type="match status" value="1"/>
</dbReference>
<dbReference type="PROSITE" id="PS51257">
    <property type="entry name" value="PROKAR_LIPOPROTEIN"/>
    <property type="match status" value="1"/>
</dbReference>
<keyword evidence="2" id="KW-0813">Transport</keyword>
<dbReference type="Pfam" id="PF03480">
    <property type="entry name" value="DctP"/>
    <property type="match status" value="1"/>
</dbReference>
<dbReference type="GO" id="GO:0030288">
    <property type="term" value="C:outer membrane-bounded periplasmic space"/>
    <property type="evidence" value="ECO:0007669"/>
    <property type="project" value="InterPro"/>
</dbReference>
<dbReference type="RefSeq" id="WP_091791957.1">
    <property type="nucleotide sequence ID" value="NZ_FNAF01000007.1"/>
</dbReference>
<dbReference type="InterPro" id="IPR038404">
    <property type="entry name" value="TRAP_DctP_sf"/>
</dbReference>
<keyword evidence="6" id="KW-1185">Reference proteome</keyword>
<dbReference type="Gene3D" id="3.40.190.170">
    <property type="entry name" value="Bacterial extracellular solute-binding protein, family 7"/>
    <property type="match status" value="1"/>
</dbReference>
<comment type="similarity">
    <text evidence="1">Belongs to the bacterial solute-binding protein 7 family.</text>
</comment>
<dbReference type="InterPro" id="IPR018389">
    <property type="entry name" value="DctP_fam"/>
</dbReference>
<name>A0A1G6XRX1_PEPNI</name>
<evidence type="ECO:0000256" key="4">
    <source>
        <dbReference type="SAM" id="SignalP"/>
    </source>
</evidence>
<evidence type="ECO:0000256" key="2">
    <source>
        <dbReference type="ARBA" id="ARBA00022448"/>
    </source>
</evidence>
<dbReference type="PANTHER" id="PTHR33376:SF7">
    <property type="entry name" value="C4-DICARBOXYLATE-BINDING PROTEIN DCTB"/>
    <property type="match status" value="1"/>
</dbReference>
<dbReference type="Proteomes" id="UP000198995">
    <property type="component" value="Unassembled WGS sequence"/>
</dbReference>
<organism evidence="5 6">
    <name type="scientific">Peptococcus niger</name>
    <dbReference type="NCBI Taxonomy" id="2741"/>
    <lineage>
        <taxon>Bacteria</taxon>
        <taxon>Bacillati</taxon>
        <taxon>Bacillota</taxon>
        <taxon>Clostridia</taxon>
        <taxon>Eubacteriales</taxon>
        <taxon>Peptococcaceae</taxon>
        <taxon>Peptococcus</taxon>
    </lineage>
</organism>
<sequence>MKKTMGTWLSILVVLTLLVTAGCGQASNREKDGTLVLRIANPQATGDVVTLGYEKLAELVDKRSGGKMKIDLYSNAILGGDRATTEAVQENTLDMASCSSPNFAGFIPEFMAFDLPYITNPKYQKNLYNAIDNGELGDYYRKVARSKGFEIIMFSEYGYRNFATADIPLHTTADFKGIKLRTTDSPVEIAVARSLGAQAMPVAWGETYTALTQGAIDGEGNTWSLLYSAKHHEALKYGIQSRHNYSMHILVMNKDRFDAMTKKERKILVDCARDALNWQRENAAQVSVKSEQAMVESGIQIYQPTDSEMQDFMDKTHSVYKQFVGKRIPNKAIDLVKKTQTDDYVMLKKGDA</sequence>
<dbReference type="STRING" id="2741.SAMN04489866_10762"/>
<feature type="chain" id="PRO_5011597194" evidence="4">
    <location>
        <begin position="27"/>
        <end position="352"/>
    </location>
</feature>
<evidence type="ECO:0000256" key="1">
    <source>
        <dbReference type="ARBA" id="ARBA00009023"/>
    </source>
</evidence>
<reference evidence="5 6" key="1">
    <citation type="submission" date="2016-10" db="EMBL/GenBank/DDBJ databases">
        <authorList>
            <person name="de Groot N.N."/>
        </authorList>
    </citation>
    <scope>NUCLEOTIDE SEQUENCE [LARGE SCALE GENOMIC DNA]</scope>
    <source>
        <strain evidence="5 6">DSM 20475</strain>
    </source>
</reference>
<feature type="signal peptide" evidence="4">
    <location>
        <begin position="1"/>
        <end position="26"/>
    </location>
</feature>
<gene>
    <name evidence="5" type="ORF">SAMN04489866_10762</name>
</gene>
<dbReference type="CDD" id="cd13603">
    <property type="entry name" value="PBP2_TRAP_Siap_TeaA_like"/>
    <property type="match status" value="1"/>
</dbReference>